<dbReference type="EMBL" id="CP000267">
    <property type="protein sequence ID" value="ABD70320.1"/>
    <property type="molecule type" value="Genomic_DNA"/>
</dbReference>
<comment type="similarity">
    <text evidence="2">Belongs to the outer membrane factor (OMF) (TC 1.B.17) family.</text>
</comment>
<keyword evidence="5" id="KW-0812">Transmembrane</keyword>
<keyword evidence="7" id="KW-0998">Cell outer membrane</keyword>
<dbReference type="KEGG" id="rfr:Rfer_2604"/>
<keyword evidence="8" id="KW-0732">Signal</keyword>
<evidence type="ECO:0000256" key="8">
    <source>
        <dbReference type="SAM" id="SignalP"/>
    </source>
</evidence>
<dbReference type="GO" id="GO:0015288">
    <property type="term" value="F:porin activity"/>
    <property type="evidence" value="ECO:0007669"/>
    <property type="project" value="TreeGrafter"/>
</dbReference>
<dbReference type="OrthoDB" id="9813458at2"/>
<evidence type="ECO:0000256" key="1">
    <source>
        <dbReference type="ARBA" id="ARBA00004442"/>
    </source>
</evidence>
<feature type="chain" id="PRO_5004200487" evidence="8">
    <location>
        <begin position="24"/>
        <end position="442"/>
    </location>
</feature>
<dbReference type="GO" id="GO:0015562">
    <property type="term" value="F:efflux transmembrane transporter activity"/>
    <property type="evidence" value="ECO:0007669"/>
    <property type="project" value="InterPro"/>
</dbReference>
<comment type="subcellular location">
    <subcellularLocation>
        <location evidence="1">Cell outer membrane</location>
    </subcellularLocation>
</comment>
<keyword evidence="3" id="KW-0813">Transport</keyword>
<dbReference type="Gene3D" id="1.20.1600.10">
    <property type="entry name" value="Outer membrane efflux proteins (OEP)"/>
    <property type="match status" value="1"/>
</dbReference>
<evidence type="ECO:0000256" key="4">
    <source>
        <dbReference type="ARBA" id="ARBA00022452"/>
    </source>
</evidence>
<gene>
    <name evidence="9" type="ordered locus">Rfer_2604</name>
</gene>
<dbReference type="PANTHER" id="PTHR30026">
    <property type="entry name" value="OUTER MEMBRANE PROTEIN TOLC"/>
    <property type="match status" value="1"/>
</dbReference>
<dbReference type="RefSeq" id="WP_011464888.1">
    <property type="nucleotide sequence ID" value="NC_007908.1"/>
</dbReference>
<name>Q21V83_ALBFT</name>
<dbReference type="SUPFAM" id="SSF56954">
    <property type="entry name" value="Outer membrane efflux proteins (OEP)"/>
    <property type="match status" value="1"/>
</dbReference>
<dbReference type="STRING" id="338969.Rfer_2604"/>
<dbReference type="GO" id="GO:1990281">
    <property type="term" value="C:efflux pump complex"/>
    <property type="evidence" value="ECO:0007669"/>
    <property type="project" value="TreeGrafter"/>
</dbReference>
<reference evidence="10" key="1">
    <citation type="submission" date="2006-02" db="EMBL/GenBank/DDBJ databases">
        <title>Complete sequence of chromosome of Rhodoferax ferrireducens DSM 15236.</title>
        <authorList>
            <person name="Copeland A."/>
            <person name="Lucas S."/>
            <person name="Lapidus A."/>
            <person name="Barry K."/>
            <person name="Detter J.C."/>
            <person name="Glavina del Rio T."/>
            <person name="Hammon N."/>
            <person name="Israni S."/>
            <person name="Pitluck S."/>
            <person name="Brettin T."/>
            <person name="Bruce D."/>
            <person name="Han C."/>
            <person name="Tapia R."/>
            <person name="Gilna P."/>
            <person name="Kiss H."/>
            <person name="Schmutz J."/>
            <person name="Larimer F."/>
            <person name="Land M."/>
            <person name="Kyrpides N."/>
            <person name="Ivanova N."/>
            <person name="Richardson P."/>
        </authorList>
    </citation>
    <scope>NUCLEOTIDE SEQUENCE [LARGE SCALE GENOMIC DNA]</scope>
    <source>
        <strain evidence="10">ATCC BAA-621 / DSM 15236 / T118</strain>
    </source>
</reference>
<dbReference type="Pfam" id="PF02321">
    <property type="entry name" value="OEP"/>
    <property type="match status" value="2"/>
</dbReference>
<evidence type="ECO:0000256" key="3">
    <source>
        <dbReference type="ARBA" id="ARBA00022448"/>
    </source>
</evidence>
<dbReference type="eggNOG" id="COG1538">
    <property type="taxonomic scope" value="Bacteria"/>
</dbReference>
<feature type="signal peptide" evidence="8">
    <location>
        <begin position="1"/>
        <end position="23"/>
    </location>
</feature>
<organism evidence="9 10">
    <name type="scientific">Albidiferax ferrireducens (strain ATCC BAA-621 / DSM 15236 / T118)</name>
    <name type="common">Rhodoferax ferrireducens</name>
    <dbReference type="NCBI Taxonomy" id="338969"/>
    <lineage>
        <taxon>Bacteria</taxon>
        <taxon>Pseudomonadati</taxon>
        <taxon>Pseudomonadota</taxon>
        <taxon>Betaproteobacteria</taxon>
        <taxon>Burkholderiales</taxon>
        <taxon>Comamonadaceae</taxon>
        <taxon>Rhodoferax</taxon>
    </lineage>
</organism>
<evidence type="ECO:0000256" key="5">
    <source>
        <dbReference type="ARBA" id="ARBA00022692"/>
    </source>
</evidence>
<dbReference type="InterPro" id="IPR051906">
    <property type="entry name" value="TolC-like"/>
</dbReference>
<dbReference type="InterPro" id="IPR010130">
    <property type="entry name" value="T1SS_OMP_TolC"/>
</dbReference>
<dbReference type="NCBIfam" id="TIGR01844">
    <property type="entry name" value="type_I_sec_TolC"/>
    <property type="match status" value="1"/>
</dbReference>
<keyword evidence="10" id="KW-1185">Reference proteome</keyword>
<dbReference type="HOGENOM" id="CLU_012817_0_2_4"/>
<keyword evidence="4" id="KW-1134">Transmembrane beta strand</keyword>
<dbReference type="InterPro" id="IPR003423">
    <property type="entry name" value="OMP_efflux"/>
</dbReference>
<evidence type="ECO:0000256" key="2">
    <source>
        <dbReference type="ARBA" id="ARBA00007613"/>
    </source>
</evidence>
<dbReference type="AlphaFoldDB" id="Q21V83"/>
<evidence type="ECO:0000256" key="7">
    <source>
        <dbReference type="ARBA" id="ARBA00023237"/>
    </source>
</evidence>
<evidence type="ECO:0000313" key="10">
    <source>
        <dbReference type="Proteomes" id="UP000008332"/>
    </source>
</evidence>
<evidence type="ECO:0000256" key="6">
    <source>
        <dbReference type="ARBA" id="ARBA00023136"/>
    </source>
</evidence>
<accession>Q21V83</accession>
<keyword evidence="6" id="KW-0472">Membrane</keyword>
<dbReference type="PANTHER" id="PTHR30026:SF20">
    <property type="entry name" value="OUTER MEMBRANE PROTEIN TOLC"/>
    <property type="match status" value="1"/>
</dbReference>
<protein>
    <submittedName>
        <fullName evidence="9">Type I secretion outer membrane protein, TolC</fullName>
    </submittedName>
</protein>
<dbReference type="Proteomes" id="UP000008332">
    <property type="component" value="Chromosome"/>
</dbReference>
<evidence type="ECO:0000313" key="9">
    <source>
        <dbReference type="EMBL" id="ABD70320.1"/>
    </source>
</evidence>
<proteinExistence type="inferred from homology"/>
<sequence length="442" mass="47266">MKTFRLLPLLVAIGTTMALPVQAQSLVDLYQSARSYDATYQSAKSQFDATLARADQAKALILPTVGLSLGASATNLDSTLPAPLQPTSNYNTQSATVSASQPLYRPANWAGYEQGMKQVDLAQAQLAAADQDLIVRVSQAYFDVLAAMDSLTFVRAQKAAVGEQLASAKRNFEVGTATITDTREAQARFDLGTAQEIAADNDLRVKKLALDQLVGKVDTQPQPLAQPLALPTLVPDDITAWVAQSQNNHPAIRQTQVALDVAQLETQKARAGHKPTLDLTAGYNITQNNGTASTSMDYRSNAATVGLAFNLPLFAGFAIQNRIKETLALEDKARSDLEGTKRAVDQGTRTAFFGVQSGQGQVKALEAAEASSQSALDANKLGYQVGVRINIDVLNSQSQLYDTKARLAKARYDVLVGGLRLRQASGTLQAEDLNSVNALLAK</sequence>
<dbReference type="GO" id="GO:0009279">
    <property type="term" value="C:cell outer membrane"/>
    <property type="evidence" value="ECO:0007669"/>
    <property type="project" value="UniProtKB-SubCell"/>
</dbReference>